<dbReference type="InterPro" id="IPR000872">
    <property type="entry name" value="Tafazzin"/>
</dbReference>
<feature type="domain" description="Phospholipid/glycerol acyltransferase" evidence="15">
    <location>
        <begin position="283"/>
        <end position="389"/>
    </location>
</feature>
<evidence type="ECO:0000259" key="15">
    <source>
        <dbReference type="SMART" id="SM00563"/>
    </source>
</evidence>
<dbReference type="GO" id="GO:0005741">
    <property type="term" value="C:mitochondrial outer membrane"/>
    <property type="evidence" value="ECO:0007669"/>
    <property type="project" value="UniProtKB-SubCell"/>
</dbReference>
<protein>
    <recommendedName>
        <fullName evidence="13">Tafazzin family protein</fullName>
    </recommendedName>
</protein>
<keyword evidence="3" id="KW-0808">Transferase</keyword>
<accession>A0AAF5I288</accession>
<evidence type="ECO:0000256" key="8">
    <source>
        <dbReference type="ARBA" id="ARBA00023136"/>
    </source>
</evidence>
<keyword evidence="16" id="KW-1185">Reference proteome</keyword>
<dbReference type="SUPFAM" id="SSF69593">
    <property type="entry name" value="Glycerol-3-phosphate (1)-acyltransferase"/>
    <property type="match status" value="1"/>
</dbReference>
<dbReference type="SMART" id="SM00563">
    <property type="entry name" value="PlsC"/>
    <property type="match status" value="1"/>
</dbReference>
<dbReference type="PANTHER" id="PTHR12497">
    <property type="entry name" value="TAZ PROTEIN TAFAZZIN"/>
    <property type="match status" value="1"/>
</dbReference>
<dbReference type="GO" id="GO:0035965">
    <property type="term" value="P:cardiolipin acyl-chain remodeling"/>
    <property type="evidence" value="ECO:0007669"/>
    <property type="project" value="TreeGrafter"/>
</dbReference>
<comment type="similarity">
    <text evidence="2 13">Belongs to the taffazin family.</text>
</comment>
<evidence type="ECO:0000256" key="9">
    <source>
        <dbReference type="ARBA" id="ARBA00023315"/>
    </source>
</evidence>
<evidence type="ECO:0000256" key="10">
    <source>
        <dbReference type="ARBA" id="ARBA00024323"/>
    </source>
</evidence>
<evidence type="ECO:0000256" key="11">
    <source>
        <dbReference type="ARBA" id="ARBA00047906"/>
    </source>
</evidence>
<comment type="catalytic activity">
    <reaction evidence="11">
        <text>1'-[1,2-diacyl-sn-glycero-3-phospho],3'-[1-acyl-sn-glycero-3-phospho]-glycerol + a 1,2-diacyl-sn-glycero-3-phosphocholine = a cardiolipin + a 1-acyl-sn-glycero-3-phosphocholine</text>
        <dbReference type="Rhea" id="RHEA:33731"/>
        <dbReference type="ChEBI" id="CHEBI:57643"/>
        <dbReference type="ChEBI" id="CHEBI:58168"/>
        <dbReference type="ChEBI" id="CHEBI:62237"/>
        <dbReference type="ChEBI" id="CHEBI:64743"/>
    </reaction>
    <physiologicalReaction direction="left-to-right" evidence="11">
        <dbReference type="Rhea" id="RHEA:33732"/>
    </physiologicalReaction>
    <physiologicalReaction direction="right-to-left" evidence="11">
        <dbReference type="Rhea" id="RHEA:33733"/>
    </physiologicalReaction>
</comment>
<name>A0AAF5I288_STRER</name>
<dbReference type="CDD" id="cd07989">
    <property type="entry name" value="LPLAT_AGPAT-like"/>
    <property type="match status" value="1"/>
</dbReference>
<dbReference type="InterPro" id="IPR002123">
    <property type="entry name" value="Plipid/glycerol_acylTrfase"/>
</dbReference>
<dbReference type="AlphaFoldDB" id="A0AAF5I288"/>
<keyword evidence="9" id="KW-0012">Acyltransferase</keyword>
<sequence>MSTTDILTEEIRDHTDSIVVLEEDLVSNTGGPVDENNALEIIHDNSKEDDFDLVVGDNETVPEEPLHEMAQEEETNDDVEEDVVEGAVTVMNVNGEEGMTNDVIVSKVVKPSEVQEVVSEESEQLKKPADFPPYEEIKKAKDMENEDPQNNYARDPDVVKSGEPDEDDWARKNAKSGKKVNDLIARFNNGVAFQTTKESNTSAYKSDYGVGKGQDIQPPAKSQFKYPWPFPSKESFFFKLKTRIVTTMVFSLSKLLFIRDVNKIQVFGKEKFLKCLEDKSRPFITMSNHRCNIDDPLMFILAASNICFTNPFYTKFFAAGRCVPCVRGEGVFQQGVNFNLDKLNENGWIHIFPEGRVETRPIRIKWGIGRLVDECKKPPTILPIWVQGLDKVWPSSRPFYPRFGNTVKIIIGDPIDSSKYIEKIPSCIEKIERRKLLTDMLQEKLFLTGNASLGEEPKF</sequence>
<dbReference type="PRINTS" id="PR00979">
    <property type="entry name" value="TAFAZZIN"/>
</dbReference>
<evidence type="ECO:0000313" key="17">
    <source>
        <dbReference type="WBParaSite" id="TCONS_00011502.p1"/>
    </source>
</evidence>
<keyword evidence="5" id="KW-0999">Mitochondrion inner membrane</keyword>
<evidence type="ECO:0000256" key="14">
    <source>
        <dbReference type="SAM" id="MobiDB-lite"/>
    </source>
</evidence>
<feature type="compositionally biased region" description="Basic and acidic residues" evidence="14">
    <location>
        <begin position="154"/>
        <end position="163"/>
    </location>
</feature>
<dbReference type="GO" id="GO:0007007">
    <property type="term" value="P:inner mitochondrial membrane organization"/>
    <property type="evidence" value="ECO:0007669"/>
    <property type="project" value="TreeGrafter"/>
</dbReference>
<comment type="catalytic activity">
    <reaction evidence="12">
        <text>1,2-di-(9Z-octadecenoyl)-sn-glycero-3-phosphocholine + 1-hexadecanoyl-sn-glycero-3-phosphocholine = 1-hexadecanoyl-2-(9Z-octadecenoyl)-sn-glycero-3-phosphocholine + 1-(9Z-octadecenoyl)-sn-glycero-3-phosphocholine</text>
        <dbReference type="Rhea" id="RHEA:43816"/>
        <dbReference type="ChEBI" id="CHEBI:28610"/>
        <dbReference type="ChEBI" id="CHEBI:72998"/>
        <dbReference type="ChEBI" id="CHEBI:73001"/>
        <dbReference type="ChEBI" id="CHEBI:74669"/>
    </reaction>
    <physiologicalReaction direction="left-to-right" evidence="12">
        <dbReference type="Rhea" id="RHEA:43817"/>
    </physiologicalReaction>
    <physiologicalReaction direction="right-to-left" evidence="12">
        <dbReference type="Rhea" id="RHEA:43818"/>
    </physiologicalReaction>
</comment>
<dbReference type="PANTHER" id="PTHR12497:SF0">
    <property type="entry name" value="TAFAZZIN"/>
    <property type="match status" value="1"/>
</dbReference>
<evidence type="ECO:0000256" key="13">
    <source>
        <dbReference type="RuleBase" id="RU365062"/>
    </source>
</evidence>
<feature type="region of interest" description="Disordered" evidence="14">
    <location>
        <begin position="140"/>
        <end position="175"/>
    </location>
</feature>
<comment type="subcellular location">
    <subcellularLocation>
        <location evidence="1">Mitochondrion inner membrane</location>
        <topology evidence="1">Peripheral membrane protein</topology>
        <orientation evidence="1">Intermembrane side</orientation>
    </subcellularLocation>
    <subcellularLocation>
        <location evidence="10">Mitochondrion outer membrane</location>
        <topology evidence="10">Peripheral membrane protein</topology>
        <orientation evidence="10">Intermembrane side</orientation>
    </subcellularLocation>
</comment>
<organism evidence="16 17">
    <name type="scientific">Strongyloides stercoralis</name>
    <name type="common">Threadworm</name>
    <dbReference type="NCBI Taxonomy" id="6248"/>
    <lineage>
        <taxon>Eukaryota</taxon>
        <taxon>Metazoa</taxon>
        <taxon>Ecdysozoa</taxon>
        <taxon>Nematoda</taxon>
        <taxon>Chromadorea</taxon>
        <taxon>Rhabditida</taxon>
        <taxon>Tylenchina</taxon>
        <taxon>Panagrolaimomorpha</taxon>
        <taxon>Strongyloidoidea</taxon>
        <taxon>Strongyloididae</taxon>
        <taxon>Strongyloides</taxon>
    </lineage>
</organism>
<reference evidence="17" key="1">
    <citation type="submission" date="2024-02" db="UniProtKB">
        <authorList>
            <consortium name="WormBaseParasite"/>
        </authorList>
    </citation>
    <scope>IDENTIFICATION</scope>
</reference>
<evidence type="ECO:0000256" key="6">
    <source>
        <dbReference type="ARBA" id="ARBA00023098"/>
    </source>
</evidence>
<dbReference type="Pfam" id="PF17361">
    <property type="entry name" value="DUF5387"/>
    <property type="match status" value="1"/>
</dbReference>
<dbReference type="WBParaSite" id="TCONS_00011502.p1">
    <property type="protein sequence ID" value="TCONS_00011502.p1"/>
    <property type="gene ID" value="XLOC_005976"/>
</dbReference>
<evidence type="ECO:0000256" key="3">
    <source>
        <dbReference type="ARBA" id="ARBA00022679"/>
    </source>
</evidence>
<dbReference type="Proteomes" id="UP000035681">
    <property type="component" value="Unplaced"/>
</dbReference>
<dbReference type="InterPro" id="IPR035539">
    <property type="entry name" value="DUF5387"/>
</dbReference>
<keyword evidence="8" id="KW-0472">Membrane</keyword>
<evidence type="ECO:0000256" key="1">
    <source>
        <dbReference type="ARBA" id="ARBA00004137"/>
    </source>
</evidence>
<dbReference type="Pfam" id="PF01553">
    <property type="entry name" value="Acyltransferase"/>
    <property type="match status" value="1"/>
</dbReference>
<evidence type="ECO:0000256" key="12">
    <source>
        <dbReference type="ARBA" id="ARBA00049543"/>
    </source>
</evidence>
<proteinExistence type="inferred from homology"/>
<keyword evidence="7" id="KW-0496">Mitochondrion</keyword>
<keyword evidence="4" id="KW-1000">Mitochondrion outer membrane</keyword>
<evidence type="ECO:0000256" key="4">
    <source>
        <dbReference type="ARBA" id="ARBA00022787"/>
    </source>
</evidence>
<evidence type="ECO:0000256" key="7">
    <source>
        <dbReference type="ARBA" id="ARBA00023128"/>
    </source>
</evidence>
<keyword evidence="6" id="KW-0443">Lipid metabolism</keyword>
<dbReference type="GO" id="GO:0005743">
    <property type="term" value="C:mitochondrial inner membrane"/>
    <property type="evidence" value="ECO:0007669"/>
    <property type="project" value="UniProtKB-SubCell"/>
</dbReference>
<evidence type="ECO:0000256" key="2">
    <source>
        <dbReference type="ARBA" id="ARBA00010524"/>
    </source>
</evidence>
<evidence type="ECO:0000256" key="5">
    <source>
        <dbReference type="ARBA" id="ARBA00022792"/>
    </source>
</evidence>
<evidence type="ECO:0000313" key="16">
    <source>
        <dbReference type="Proteomes" id="UP000035681"/>
    </source>
</evidence>
<dbReference type="GO" id="GO:0047184">
    <property type="term" value="F:1-acylglycerophosphocholine O-acyltransferase activity"/>
    <property type="evidence" value="ECO:0007669"/>
    <property type="project" value="TreeGrafter"/>
</dbReference>